<proteinExistence type="predicted"/>
<evidence type="ECO:0000313" key="1">
    <source>
        <dbReference type="EMBL" id="KAK2644135.1"/>
    </source>
</evidence>
<dbReference type="Proteomes" id="UP001280121">
    <property type="component" value="Unassembled WGS sequence"/>
</dbReference>
<dbReference type="AlphaFoldDB" id="A0AAD9TXQ0"/>
<sequence length="72" mass="8393">YLQKGPCQPREHECPFKPAGRRFIQSWFDEYKTWLEYNIAKNSAFFLYCYLFKPVNGQQGGGDSFVGKGFSN</sequence>
<keyword evidence="2" id="KW-1185">Reference proteome</keyword>
<name>A0AAD9TXQ0_9ROSI</name>
<dbReference type="EMBL" id="JANJYI010000006">
    <property type="protein sequence ID" value="KAK2644135.1"/>
    <property type="molecule type" value="Genomic_DNA"/>
</dbReference>
<reference evidence="1" key="1">
    <citation type="journal article" date="2023" name="Plant J.">
        <title>Genome sequences and population genomics provide insights into the demographic history, inbreeding, and mutation load of two 'living fossil' tree species of Dipteronia.</title>
        <authorList>
            <person name="Feng Y."/>
            <person name="Comes H.P."/>
            <person name="Chen J."/>
            <person name="Zhu S."/>
            <person name="Lu R."/>
            <person name="Zhang X."/>
            <person name="Li P."/>
            <person name="Qiu J."/>
            <person name="Olsen K.M."/>
            <person name="Qiu Y."/>
        </authorList>
    </citation>
    <scope>NUCLEOTIDE SEQUENCE</scope>
    <source>
        <strain evidence="1">KIB01</strain>
    </source>
</reference>
<comment type="caution">
    <text evidence="1">The sequence shown here is derived from an EMBL/GenBank/DDBJ whole genome shotgun (WGS) entry which is preliminary data.</text>
</comment>
<feature type="non-terminal residue" evidence="1">
    <location>
        <position position="1"/>
    </location>
</feature>
<gene>
    <name evidence="1" type="ORF">Ddye_019330</name>
</gene>
<evidence type="ECO:0000313" key="2">
    <source>
        <dbReference type="Proteomes" id="UP001280121"/>
    </source>
</evidence>
<accession>A0AAD9TXQ0</accession>
<protein>
    <submittedName>
        <fullName evidence="1">Uncharacterized protein</fullName>
    </submittedName>
</protein>
<organism evidence="1 2">
    <name type="scientific">Dipteronia dyeriana</name>
    <dbReference type="NCBI Taxonomy" id="168575"/>
    <lineage>
        <taxon>Eukaryota</taxon>
        <taxon>Viridiplantae</taxon>
        <taxon>Streptophyta</taxon>
        <taxon>Embryophyta</taxon>
        <taxon>Tracheophyta</taxon>
        <taxon>Spermatophyta</taxon>
        <taxon>Magnoliopsida</taxon>
        <taxon>eudicotyledons</taxon>
        <taxon>Gunneridae</taxon>
        <taxon>Pentapetalae</taxon>
        <taxon>rosids</taxon>
        <taxon>malvids</taxon>
        <taxon>Sapindales</taxon>
        <taxon>Sapindaceae</taxon>
        <taxon>Hippocastanoideae</taxon>
        <taxon>Acereae</taxon>
        <taxon>Dipteronia</taxon>
    </lineage>
</organism>